<gene>
    <name evidence="3" type="ORF">EV653_4221</name>
</gene>
<dbReference type="Gene3D" id="3.40.50.1820">
    <property type="entry name" value="alpha/beta hydrolase"/>
    <property type="match status" value="1"/>
</dbReference>
<dbReference type="SUPFAM" id="SSF53474">
    <property type="entry name" value="alpha/beta-Hydrolases"/>
    <property type="match status" value="1"/>
</dbReference>
<evidence type="ECO:0000256" key="1">
    <source>
        <dbReference type="ARBA" id="ARBA00022801"/>
    </source>
</evidence>
<feature type="domain" description="AB hydrolase-1" evidence="2">
    <location>
        <begin position="12"/>
        <end position="122"/>
    </location>
</feature>
<protein>
    <submittedName>
        <fullName evidence="3">Pimeloyl-ACP methyl ester carboxylesterase</fullName>
    </submittedName>
</protein>
<dbReference type="InterPro" id="IPR000073">
    <property type="entry name" value="AB_hydrolase_1"/>
</dbReference>
<accession>A0A4R8C4V1</accession>
<dbReference type="GO" id="GO:0016020">
    <property type="term" value="C:membrane"/>
    <property type="evidence" value="ECO:0007669"/>
    <property type="project" value="TreeGrafter"/>
</dbReference>
<dbReference type="Pfam" id="PF00561">
    <property type="entry name" value="Abhydrolase_1"/>
    <property type="match status" value="1"/>
</dbReference>
<dbReference type="InterPro" id="IPR029058">
    <property type="entry name" value="AB_hydrolase_fold"/>
</dbReference>
<proteinExistence type="predicted"/>
<comment type="caution">
    <text evidence="3">The sequence shown here is derived from an EMBL/GenBank/DDBJ whole genome shotgun (WGS) entry which is preliminary data.</text>
</comment>
<dbReference type="PANTHER" id="PTHR43798">
    <property type="entry name" value="MONOACYLGLYCEROL LIPASE"/>
    <property type="match status" value="1"/>
</dbReference>
<evidence type="ECO:0000259" key="2">
    <source>
        <dbReference type="Pfam" id="PF00561"/>
    </source>
</evidence>
<name>A0A4R8C4V1_9ACTN</name>
<dbReference type="PANTHER" id="PTHR43798:SF31">
    <property type="entry name" value="AB HYDROLASE SUPERFAMILY PROTEIN YCLE"/>
    <property type="match status" value="1"/>
</dbReference>
<dbReference type="PRINTS" id="PR00111">
    <property type="entry name" value="ABHYDROLASE"/>
</dbReference>
<organism evidence="3 4">
    <name type="scientific">Kribbella pratensis</name>
    <dbReference type="NCBI Taxonomy" id="2512112"/>
    <lineage>
        <taxon>Bacteria</taxon>
        <taxon>Bacillati</taxon>
        <taxon>Actinomycetota</taxon>
        <taxon>Actinomycetes</taxon>
        <taxon>Propionibacteriales</taxon>
        <taxon>Kribbellaceae</taxon>
        <taxon>Kribbella</taxon>
    </lineage>
</organism>
<dbReference type="EMBL" id="SODP01000002">
    <property type="protein sequence ID" value="TDW70185.1"/>
    <property type="molecule type" value="Genomic_DNA"/>
</dbReference>
<sequence>MTISYTVVGDGPTVLLVHAGVADARMWSALVEDLRDDHQVITLDLRGFGETPLEPGAKYSDAGDVLAVLDEVGAGAVSAVGASYGGYVVQQVASREPERFARVVLLCAPTDNVEPDEALRALWAEENALIDAGDVAGATELTVNRWIGPDASAEARDLLRTMQRHAYDVQLAAGDVDNEEWPVEPERITAPVWLVTGAHDFRFFTDSADYLAERLPTSDRTDLPWAGHLPLLERPTETTTLIRTALTDPVDE</sequence>
<dbReference type="GO" id="GO:0016787">
    <property type="term" value="F:hydrolase activity"/>
    <property type="evidence" value="ECO:0007669"/>
    <property type="project" value="UniProtKB-KW"/>
</dbReference>
<evidence type="ECO:0000313" key="4">
    <source>
        <dbReference type="Proteomes" id="UP000295146"/>
    </source>
</evidence>
<dbReference type="Proteomes" id="UP000295146">
    <property type="component" value="Unassembled WGS sequence"/>
</dbReference>
<dbReference type="OrthoDB" id="495620at2"/>
<reference evidence="3 4" key="1">
    <citation type="submission" date="2019-03" db="EMBL/GenBank/DDBJ databases">
        <title>Genomic Encyclopedia of Type Strains, Phase III (KMG-III): the genomes of soil and plant-associated and newly described type strains.</title>
        <authorList>
            <person name="Whitman W."/>
        </authorList>
    </citation>
    <scope>NUCLEOTIDE SEQUENCE [LARGE SCALE GENOMIC DNA]</scope>
    <source>
        <strain evidence="3 4">VKM Ac-2573</strain>
    </source>
</reference>
<evidence type="ECO:0000313" key="3">
    <source>
        <dbReference type="EMBL" id="TDW70185.1"/>
    </source>
</evidence>
<dbReference type="RefSeq" id="WP_134105404.1">
    <property type="nucleotide sequence ID" value="NZ_SODP01000002.1"/>
</dbReference>
<dbReference type="InterPro" id="IPR050266">
    <property type="entry name" value="AB_hydrolase_sf"/>
</dbReference>
<keyword evidence="1" id="KW-0378">Hydrolase</keyword>
<dbReference type="AlphaFoldDB" id="A0A4R8C4V1"/>
<keyword evidence="4" id="KW-1185">Reference proteome</keyword>